<feature type="transmembrane region" description="Helical" evidence="9">
    <location>
        <begin position="50"/>
        <end position="69"/>
    </location>
</feature>
<evidence type="ECO:0000256" key="1">
    <source>
        <dbReference type="ARBA" id="ARBA00004651"/>
    </source>
</evidence>
<feature type="transmembrane region" description="Helical" evidence="9">
    <location>
        <begin position="339"/>
        <end position="361"/>
    </location>
</feature>
<dbReference type="PANTHER" id="PTHR47314:SF1">
    <property type="entry name" value="MALTOSE_MALTODEXTRIN TRANSPORT SYSTEM PERMEASE PROTEIN MALF"/>
    <property type="match status" value="1"/>
</dbReference>
<keyword evidence="6 9" id="KW-0812">Transmembrane</keyword>
<feature type="transmembrane region" description="Helical" evidence="9">
    <location>
        <begin position="315"/>
        <end position="333"/>
    </location>
</feature>
<evidence type="ECO:0000256" key="5">
    <source>
        <dbReference type="ARBA" id="ARBA00022597"/>
    </source>
</evidence>
<evidence type="ECO:0000259" key="11">
    <source>
        <dbReference type="PROSITE" id="PS50928"/>
    </source>
</evidence>
<accession>A0A0S6VQ29</accession>
<evidence type="ECO:0000256" key="8">
    <source>
        <dbReference type="ARBA" id="ARBA00023136"/>
    </source>
</evidence>
<feature type="domain" description="ABC transmembrane type-1" evidence="11">
    <location>
        <begin position="254"/>
        <end position="465"/>
    </location>
</feature>
<proteinExistence type="inferred from homology"/>
<keyword evidence="4 10" id="KW-1003">Cell membrane</keyword>
<name>A0A0S6VQ29_9BACT</name>
<dbReference type="EMBL" id="DF820455">
    <property type="protein sequence ID" value="GAK49277.1"/>
    <property type="molecule type" value="Genomic_DNA"/>
</dbReference>
<feature type="transmembrane region" description="Helical" evidence="9">
    <location>
        <begin position="444"/>
        <end position="466"/>
    </location>
</feature>
<reference evidence="12" key="1">
    <citation type="journal article" date="2015" name="PeerJ">
        <title>First genomic representation of candidate bacterial phylum KSB3 points to enhanced environmental sensing as a trigger of wastewater bulking.</title>
        <authorList>
            <person name="Sekiguchi Y."/>
            <person name="Ohashi A."/>
            <person name="Parks D.H."/>
            <person name="Yamauchi T."/>
            <person name="Tyson G.W."/>
            <person name="Hugenholtz P."/>
        </authorList>
    </citation>
    <scope>NUCLEOTIDE SEQUENCE [LARGE SCALE GENOMIC DNA]</scope>
</reference>
<evidence type="ECO:0000313" key="12">
    <source>
        <dbReference type="EMBL" id="GAK49277.1"/>
    </source>
</evidence>
<feature type="transmembrane region" description="Helical" evidence="9">
    <location>
        <begin position="253"/>
        <end position="276"/>
    </location>
</feature>
<dbReference type="SUPFAM" id="SSF161098">
    <property type="entry name" value="MetI-like"/>
    <property type="match status" value="1"/>
</dbReference>
<keyword evidence="8 9" id="KW-0472">Membrane</keyword>
<gene>
    <name evidence="12" type="ORF">U14_00498</name>
</gene>
<dbReference type="STRING" id="1499966.U14_00498"/>
<evidence type="ECO:0000256" key="10">
    <source>
        <dbReference type="RuleBase" id="RU367050"/>
    </source>
</evidence>
<comment type="subcellular location">
    <subcellularLocation>
        <location evidence="1 9">Cell membrane</location>
        <topology evidence="1 9">Multi-pass membrane protein</topology>
    </subcellularLocation>
</comment>
<evidence type="ECO:0000313" key="13">
    <source>
        <dbReference type="Proteomes" id="UP000030700"/>
    </source>
</evidence>
<dbReference type="GO" id="GO:0042956">
    <property type="term" value="P:maltodextrin transmembrane transport"/>
    <property type="evidence" value="ECO:0007669"/>
    <property type="project" value="TreeGrafter"/>
</dbReference>
<protein>
    <recommendedName>
        <fullName evidence="10">Maltose/maltodextrin transport system permease protein</fullName>
    </recommendedName>
</protein>
<evidence type="ECO:0000256" key="7">
    <source>
        <dbReference type="ARBA" id="ARBA00022989"/>
    </source>
</evidence>
<sequence length="484" mass="54861">MGSLTPQVMADSLKQVGGVVVAIIALTILLELVLYFIFEKTLKYKYALPIMLLSPAVIGLTLLFIYPILYEFRLAFSNMSLDNFKRSYNITDTVIAKFQEAGMSADAIMEMKGLTDQVFTSEDDMLQELTAALGADVVQQHKDAFLQNADRKDGVLRITKRTLFTLKKSLPEEIVTKLQENKGMLNSIYTSERQFLRDAEQALGNETFAKYKDVLLQQSLANAGPSFGWQQGLQNFREIFTSPVLKQIHFMPLFLRTILWTAIQVFFHTTLGLGLAMLMNNNIKFKGIYRTLIIIPWAVPQIIAVLAWRGEFHSQYGFINIILGYLGIAGIEWKSNPFWNYVAMNIVNIWLGVPFMMVILLGGLQSIPITYYEAAEVDGATRWHKFRNITLPLIQPVMTPAVILGVIWTFNNFNVPYMINEYELESSDILVTALFRSAFEYNRYGFAAAFALIIFLILLAFCMVYMRIVKLDLGLGGKRKKAAA</sequence>
<dbReference type="Pfam" id="PF00528">
    <property type="entry name" value="BPD_transp_1"/>
    <property type="match status" value="1"/>
</dbReference>
<dbReference type="AlphaFoldDB" id="A0A0S6VQ29"/>
<dbReference type="CDD" id="cd06261">
    <property type="entry name" value="TM_PBP2"/>
    <property type="match status" value="1"/>
</dbReference>
<dbReference type="PROSITE" id="PS50928">
    <property type="entry name" value="ABC_TM1"/>
    <property type="match status" value="1"/>
</dbReference>
<evidence type="ECO:0000256" key="9">
    <source>
        <dbReference type="RuleBase" id="RU363032"/>
    </source>
</evidence>
<feature type="transmembrane region" description="Helical" evidence="9">
    <location>
        <begin position="389"/>
        <end position="410"/>
    </location>
</feature>
<dbReference type="InterPro" id="IPR035906">
    <property type="entry name" value="MetI-like_sf"/>
</dbReference>
<keyword evidence="7 9" id="KW-1133">Transmembrane helix</keyword>
<dbReference type="Proteomes" id="UP000030700">
    <property type="component" value="Unassembled WGS sequence"/>
</dbReference>
<keyword evidence="3 9" id="KW-0813">Transport</keyword>
<dbReference type="HOGENOM" id="CLU_016047_0_3_0"/>
<evidence type="ECO:0000256" key="3">
    <source>
        <dbReference type="ARBA" id="ARBA00022448"/>
    </source>
</evidence>
<evidence type="ECO:0000256" key="4">
    <source>
        <dbReference type="ARBA" id="ARBA00022475"/>
    </source>
</evidence>
<dbReference type="SUPFAM" id="SSF160964">
    <property type="entry name" value="MalF N-terminal region-like"/>
    <property type="match status" value="1"/>
</dbReference>
<comment type="similarity">
    <text evidence="2 10">Belongs to the binding-protein-dependent transport system permease family. MalFG subfamily.</text>
</comment>
<feature type="transmembrane region" description="Helical" evidence="9">
    <location>
        <begin position="288"/>
        <end position="308"/>
    </location>
</feature>
<organism evidence="12">
    <name type="scientific">Candidatus Moduliflexus flocculans</name>
    <dbReference type="NCBI Taxonomy" id="1499966"/>
    <lineage>
        <taxon>Bacteria</taxon>
        <taxon>Candidatus Moduliflexota</taxon>
        <taxon>Candidatus Moduliflexia</taxon>
        <taxon>Candidatus Moduliflexales</taxon>
        <taxon>Candidatus Moduliflexaceae</taxon>
    </lineage>
</organism>
<keyword evidence="13" id="KW-1185">Reference proteome</keyword>
<evidence type="ECO:0000256" key="2">
    <source>
        <dbReference type="ARBA" id="ARBA00009047"/>
    </source>
</evidence>
<comment type="function">
    <text evidence="10">Part of the ABC transporter complex MalEFGK involved in maltose/maltodextrin import. Probably responsible for the translocation of the substrate across the membrane.</text>
</comment>
<dbReference type="Gene3D" id="1.10.3720.10">
    <property type="entry name" value="MetI-like"/>
    <property type="match status" value="1"/>
</dbReference>
<dbReference type="InterPro" id="IPR000515">
    <property type="entry name" value="MetI-like"/>
</dbReference>
<evidence type="ECO:0000256" key="6">
    <source>
        <dbReference type="ARBA" id="ARBA00022692"/>
    </source>
</evidence>
<feature type="transmembrane region" description="Helical" evidence="9">
    <location>
        <begin position="16"/>
        <end position="38"/>
    </location>
</feature>
<dbReference type="PANTHER" id="PTHR47314">
    <property type="entry name" value="MALTOSE/MALTODEXTRIN TRANSPORT SYSTEM PERMEASE PROTEIN MALF"/>
    <property type="match status" value="1"/>
</dbReference>
<keyword evidence="5 10" id="KW-0762">Sugar transport</keyword>
<dbReference type="GO" id="GO:1990060">
    <property type="term" value="C:maltose transport complex"/>
    <property type="evidence" value="ECO:0007669"/>
    <property type="project" value="TreeGrafter"/>
</dbReference>
<dbReference type="GO" id="GO:0015423">
    <property type="term" value="F:ABC-type maltose transporter activity"/>
    <property type="evidence" value="ECO:0007669"/>
    <property type="project" value="TreeGrafter"/>
</dbReference>